<feature type="region of interest" description="Disordered" evidence="1">
    <location>
        <begin position="72"/>
        <end position="119"/>
    </location>
</feature>
<dbReference type="EMBL" id="CP118605">
    <property type="protein sequence ID" value="WGL18404.1"/>
    <property type="molecule type" value="Genomic_DNA"/>
</dbReference>
<proteinExistence type="predicted"/>
<dbReference type="SMART" id="SM00530">
    <property type="entry name" value="HTH_XRE"/>
    <property type="match status" value="1"/>
</dbReference>
<dbReference type="SUPFAM" id="SSF47413">
    <property type="entry name" value="lambda repressor-like DNA-binding domains"/>
    <property type="match status" value="1"/>
</dbReference>
<dbReference type="Pfam" id="PF01381">
    <property type="entry name" value="HTH_3"/>
    <property type="match status" value="1"/>
</dbReference>
<feature type="compositionally biased region" description="Basic residues" evidence="1">
    <location>
        <begin position="89"/>
        <end position="101"/>
    </location>
</feature>
<evidence type="ECO:0000313" key="4">
    <source>
        <dbReference type="Proteomes" id="UP001236500"/>
    </source>
</evidence>
<evidence type="ECO:0000259" key="2">
    <source>
        <dbReference type="PROSITE" id="PS50943"/>
    </source>
</evidence>
<dbReference type="RefSeq" id="WP_280322388.1">
    <property type="nucleotide sequence ID" value="NZ_CP118605.1"/>
</dbReference>
<dbReference type="InterPro" id="IPR010982">
    <property type="entry name" value="Lambda_DNA-bd_dom_sf"/>
</dbReference>
<protein>
    <submittedName>
        <fullName evidence="3">Helix-turn-helix transcriptional regulator</fullName>
    </submittedName>
</protein>
<reference evidence="3 4" key="1">
    <citation type="submission" date="2023-02" db="EMBL/GenBank/DDBJ databases">
        <title>Description and genomic characterization of Microbulbifer bruguierae sp. nov., isolated from the sediment of mangrove plant Bruguiera sexangula.</title>
        <authorList>
            <person name="Long M."/>
        </authorList>
    </citation>
    <scope>NUCLEOTIDE SEQUENCE [LARGE SCALE GENOMIC DNA]</scope>
    <source>
        <strain evidence="3 4">H12</strain>
    </source>
</reference>
<evidence type="ECO:0000256" key="1">
    <source>
        <dbReference type="SAM" id="MobiDB-lite"/>
    </source>
</evidence>
<dbReference type="Gene3D" id="1.10.260.40">
    <property type="entry name" value="lambda repressor-like DNA-binding domains"/>
    <property type="match status" value="1"/>
</dbReference>
<gene>
    <name evidence="3" type="ORF">PVT68_08920</name>
</gene>
<dbReference type="PROSITE" id="PS50943">
    <property type="entry name" value="HTH_CROC1"/>
    <property type="match status" value="1"/>
</dbReference>
<keyword evidence="4" id="KW-1185">Reference proteome</keyword>
<feature type="domain" description="HTH cro/C1-type" evidence="2">
    <location>
        <begin position="19"/>
        <end position="70"/>
    </location>
</feature>
<name>A0ABY8NHJ8_9GAMM</name>
<feature type="compositionally biased region" description="Acidic residues" evidence="1">
    <location>
        <begin position="106"/>
        <end position="119"/>
    </location>
</feature>
<dbReference type="Proteomes" id="UP001236500">
    <property type="component" value="Chromosome"/>
</dbReference>
<evidence type="ECO:0000313" key="3">
    <source>
        <dbReference type="EMBL" id="WGL18404.1"/>
    </source>
</evidence>
<dbReference type="InterPro" id="IPR001387">
    <property type="entry name" value="Cro/C1-type_HTH"/>
</dbReference>
<dbReference type="CDD" id="cd00093">
    <property type="entry name" value="HTH_XRE"/>
    <property type="match status" value="1"/>
</dbReference>
<sequence>MDQGLKSPAAIAETLGLRLKQARLNRDLTQQEVAERAGLSRKAVLNAEKGKAQLEVVIAILQTLDLTAQLDHFLPPQPPSPIQLARLQGKQRQRASGQRRHRDGDKDEDTDTDGELPEW</sequence>
<organism evidence="3 4">
    <name type="scientific">Microbulbifer bruguierae</name>
    <dbReference type="NCBI Taxonomy" id="3029061"/>
    <lineage>
        <taxon>Bacteria</taxon>
        <taxon>Pseudomonadati</taxon>
        <taxon>Pseudomonadota</taxon>
        <taxon>Gammaproteobacteria</taxon>
        <taxon>Cellvibrionales</taxon>
        <taxon>Microbulbiferaceae</taxon>
        <taxon>Microbulbifer</taxon>
    </lineage>
</organism>
<accession>A0ABY8NHJ8</accession>